<keyword evidence="3" id="KW-1185">Reference proteome</keyword>
<evidence type="ECO:0000313" key="2">
    <source>
        <dbReference type="EMBL" id="AXX97230.1"/>
    </source>
</evidence>
<keyword evidence="1" id="KW-0472">Membrane</keyword>
<feature type="transmembrane region" description="Helical" evidence="1">
    <location>
        <begin position="53"/>
        <end position="71"/>
    </location>
</feature>
<dbReference type="RefSeq" id="WP_118941888.1">
    <property type="nucleotide sequence ID" value="NZ_CP032125.1"/>
</dbReference>
<dbReference type="AlphaFoldDB" id="A0A347UEF2"/>
<name>A0A347UEF2_9RHOB</name>
<evidence type="ECO:0000313" key="3">
    <source>
        <dbReference type="Proteomes" id="UP000261704"/>
    </source>
</evidence>
<dbReference type="EMBL" id="CP032125">
    <property type="protein sequence ID" value="AXX97230.1"/>
    <property type="molecule type" value="Genomic_DNA"/>
</dbReference>
<gene>
    <name evidence="2" type="ORF">BAR1_04345</name>
</gene>
<dbReference type="Proteomes" id="UP000261704">
    <property type="component" value="Chromosome"/>
</dbReference>
<dbReference type="KEGG" id="pamo:BAR1_04345"/>
<sequence>MSERRQPLFLERESYRQRRTTDAARLLPVLGFLALGLPILWGGEGGRLTSVGVIYLFGVWVVLIAVAMLLARRLRRIDAQQDTPD</sequence>
<keyword evidence="1" id="KW-0812">Transmembrane</keyword>
<protein>
    <submittedName>
        <fullName evidence="2">Uncharacterized protein</fullName>
    </submittedName>
</protein>
<accession>A0A347UEF2</accession>
<feature type="transmembrane region" description="Helical" evidence="1">
    <location>
        <begin position="21"/>
        <end position="41"/>
    </location>
</feature>
<evidence type="ECO:0000256" key="1">
    <source>
        <dbReference type="SAM" id="Phobius"/>
    </source>
</evidence>
<keyword evidence="1" id="KW-1133">Transmembrane helix</keyword>
<proteinExistence type="predicted"/>
<organism evidence="2 3">
    <name type="scientific">Profundibacter amoris</name>
    <dbReference type="NCBI Taxonomy" id="2171755"/>
    <lineage>
        <taxon>Bacteria</taxon>
        <taxon>Pseudomonadati</taxon>
        <taxon>Pseudomonadota</taxon>
        <taxon>Alphaproteobacteria</taxon>
        <taxon>Rhodobacterales</taxon>
        <taxon>Paracoccaceae</taxon>
        <taxon>Profundibacter</taxon>
    </lineage>
</organism>
<reference evidence="2 3" key="1">
    <citation type="submission" date="2018-09" db="EMBL/GenBank/DDBJ databases">
        <title>Profundibacter amoris BAR1 gen. nov., sp. nov., a new member of the Roseobacter clade isolated at Lokis Castle Vent Field on the Arctic Mid-Oceanic Ridge.</title>
        <authorList>
            <person name="Le Moine Bauer S."/>
            <person name="Sjoeberg A.G."/>
            <person name="L'Haridon S."/>
            <person name="Stokke R."/>
            <person name="Roalkvam I."/>
            <person name="Steen I.H."/>
            <person name="Dahle H."/>
        </authorList>
    </citation>
    <scope>NUCLEOTIDE SEQUENCE [LARGE SCALE GENOMIC DNA]</scope>
    <source>
        <strain evidence="2 3">BAR1</strain>
    </source>
</reference>